<accession>A0A385DX81</accession>
<sequence length="103" mass="11823">MSLFQGTPKYQQSGFIKKHSLSLALLTLFVVQSIIVWCSGYSDWRADQITHKQDVAIWPGFVVYYLYQMSVSIVADTYGALLLVLFAKWFYEKGSPESNDEEK</sequence>
<evidence type="ECO:0000256" key="1">
    <source>
        <dbReference type="SAM" id="Phobius"/>
    </source>
</evidence>
<dbReference type="Proteomes" id="UP000262230">
    <property type="component" value="Segment"/>
</dbReference>
<proteinExistence type="predicted"/>
<dbReference type="EMBL" id="MH651172">
    <property type="protein sequence ID" value="AXQ63388.1"/>
    <property type="molecule type" value="Genomic_DNA"/>
</dbReference>
<feature type="transmembrane region" description="Helical" evidence="1">
    <location>
        <begin position="62"/>
        <end position="86"/>
    </location>
</feature>
<organism evidence="2 3">
    <name type="scientific">Streptomyces phage Comrade</name>
    <dbReference type="NCBI Taxonomy" id="2301714"/>
    <lineage>
        <taxon>Viruses</taxon>
        <taxon>Duplodnaviria</taxon>
        <taxon>Heunggongvirae</taxon>
        <taxon>Uroviricota</taxon>
        <taxon>Caudoviricetes</taxon>
        <taxon>Stanwilliamsviridae</taxon>
        <taxon>Loccivirinae</taxon>
        <taxon>Gilsonvirus</taxon>
        <taxon>Gilsonvirus comrade</taxon>
    </lineage>
</organism>
<dbReference type="GeneID" id="55611119"/>
<evidence type="ECO:0000313" key="3">
    <source>
        <dbReference type="Proteomes" id="UP000262230"/>
    </source>
</evidence>
<keyword evidence="1" id="KW-1133">Transmembrane helix</keyword>
<dbReference type="InterPro" id="IPR046657">
    <property type="entry name" value="DUF6766"/>
</dbReference>
<dbReference type="KEGG" id="vg:55611119"/>
<evidence type="ECO:0000313" key="2">
    <source>
        <dbReference type="EMBL" id="AXQ63388.1"/>
    </source>
</evidence>
<dbReference type="RefSeq" id="YP_009840912.1">
    <property type="nucleotide sequence ID" value="NC_048728.1"/>
</dbReference>
<keyword evidence="1" id="KW-0812">Transmembrane</keyword>
<gene>
    <name evidence="2" type="primary">141</name>
    <name evidence="2" type="ORF">SEA_COMRADE_141</name>
</gene>
<dbReference type="Pfam" id="PF20554">
    <property type="entry name" value="DUF6766"/>
    <property type="match status" value="1"/>
</dbReference>
<keyword evidence="1" id="KW-0472">Membrane</keyword>
<reference evidence="2 3" key="1">
    <citation type="submission" date="2018-07" db="EMBL/GenBank/DDBJ databases">
        <authorList>
            <person name="Khadka D."/>
            <person name="Jones J."/>
            <person name="Carrillo K."/>
            <person name="Beckwith M.D."/>
            <person name="Griffiths E.C."/>
            <person name="LeFan V.M."/>
            <person name="Nayek S."/>
            <person name="Layton S.R."/>
            <person name="Kim T."/>
            <person name="Hughes L."/>
            <person name="Garlena R.A."/>
            <person name="Russell D.A."/>
            <person name="Pope W.H."/>
            <person name="Jacobs-Sera D."/>
            <person name="Hatfull G.F."/>
        </authorList>
    </citation>
    <scope>NUCLEOTIDE SEQUENCE [LARGE SCALE GENOMIC DNA]</scope>
</reference>
<name>A0A385DX81_9CAUD</name>
<protein>
    <submittedName>
        <fullName evidence="2">Uncharacterized protein</fullName>
    </submittedName>
</protein>
<feature type="transmembrane region" description="Helical" evidence="1">
    <location>
        <begin position="21"/>
        <end position="42"/>
    </location>
</feature>
<keyword evidence="3" id="KW-1185">Reference proteome</keyword>